<dbReference type="PANTHER" id="PTHR10695:SF46">
    <property type="entry name" value="BIFUNCTIONAL COENZYME A SYNTHASE-RELATED"/>
    <property type="match status" value="1"/>
</dbReference>
<comment type="similarity">
    <text evidence="1 5">Belongs to the CoaE family.</text>
</comment>
<dbReference type="EC" id="2.7.1.24" evidence="5 6"/>
<dbReference type="Proteomes" id="UP000306825">
    <property type="component" value="Chromosome"/>
</dbReference>
<keyword evidence="4 5" id="KW-0173">Coenzyme A biosynthesis</keyword>
<keyword evidence="5" id="KW-0963">Cytoplasm</keyword>
<dbReference type="InterPro" id="IPR027417">
    <property type="entry name" value="P-loop_NTPase"/>
</dbReference>
<comment type="subcellular location">
    <subcellularLocation>
        <location evidence="5">Cytoplasm</location>
    </subcellularLocation>
</comment>
<keyword evidence="8" id="KW-1185">Reference proteome</keyword>
<protein>
    <recommendedName>
        <fullName evidence="5 6">Dephospho-CoA kinase</fullName>
        <ecNumber evidence="5 6">2.7.1.24</ecNumber>
    </recommendedName>
    <alternativeName>
        <fullName evidence="5">Dephosphocoenzyme A kinase</fullName>
    </alternativeName>
</protein>
<keyword evidence="5 7" id="KW-0808">Transferase</keyword>
<dbReference type="CDD" id="cd02022">
    <property type="entry name" value="DPCK"/>
    <property type="match status" value="1"/>
</dbReference>
<dbReference type="Pfam" id="PF01121">
    <property type="entry name" value="CoaE"/>
    <property type="match status" value="1"/>
</dbReference>
<dbReference type="HAMAP" id="MF_00376">
    <property type="entry name" value="Dephospho_CoA_kinase"/>
    <property type="match status" value="1"/>
</dbReference>
<gene>
    <name evidence="5" type="primary">coaE</name>
    <name evidence="7" type="ORF">FE773_01105</name>
</gene>
<sequence length="187" mass="22042">MKFKNAIVLTGGIGTGKSTVSSFLKMFGYKIIDADEISKKIFEKKKDKIKEIFGTNDRKELRKIVFNNKEKLKILEDLILPDVKKEVLKLAKKYEKDNTPYFVDLPLFFEKQNYNEFDKVLVVYAPKELQIQRVMKRDNVKKEDAILIINNQIDIEEKKKLANFVIDNSKDLRYLQKEIEKFLSKLK</sequence>
<comment type="pathway">
    <text evidence="5">Cofactor biosynthesis; coenzyme A biosynthesis; CoA from (R)-pantothenate: step 5/5.</text>
</comment>
<dbReference type="PANTHER" id="PTHR10695">
    <property type="entry name" value="DEPHOSPHO-COA KINASE-RELATED"/>
    <property type="match status" value="1"/>
</dbReference>
<reference evidence="7 8" key="1">
    <citation type="submission" date="2019-05" db="EMBL/GenBank/DDBJ databases">
        <title>A comparative analysis of the Nautiliaceae.</title>
        <authorList>
            <person name="Grosche A."/>
            <person name="Smedile F."/>
            <person name="Vetriani C."/>
        </authorList>
    </citation>
    <scope>NUCLEOTIDE SEQUENCE [LARGE SCALE GENOMIC DNA]</scope>
    <source>
        <strain evidence="7 8">TB-2</strain>
    </source>
</reference>
<organism evidence="7 8">
    <name type="scientific">Caminibacter mediatlanticus TB-2</name>
    <dbReference type="NCBI Taxonomy" id="391592"/>
    <lineage>
        <taxon>Bacteria</taxon>
        <taxon>Pseudomonadati</taxon>
        <taxon>Campylobacterota</taxon>
        <taxon>Epsilonproteobacteria</taxon>
        <taxon>Nautiliales</taxon>
        <taxon>Nautiliaceae</taxon>
        <taxon>Caminibacter</taxon>
    </lineage>
</organism>
<dbReference type="SUPFAM" id="SSF52540">
    <property type="entry name" value="P-loop containing nucleoside triphosphate hydrolases"/>
    <property type="match status" value="1"/>
</dbReference>
<evidence type="ECO:0000313" key="8">
    <source>
        <dbReference type="Proteomes" id="UP000306825"/>
    </source>
</evidence>
<dbReference type="EMBL" id="CP040463">
    <property type="protein sequence ID" value="QCT93825.1"/>
    <property type="molecule type" value="Genomic_DNA"/>
</dbReference>
<evidence type="ECO:0000313" key="7">
    <source>
        <dbReference type="EMBL" id="QCT93825.1"/>
    </source>
</evidence>
<feature type="binding site" evidence="5">
    <location>
        <begin position="14"/>
        <end position="19"/>
    </location>
    <ligand>
        <name>ATP</name>
        <dbReference type="ChEBI" id="CHEBI:30616"/>
    </ligand>
</feature>
<proteinExistence type="inferred from homology"/>
<evidence type="ECO:0000256" key="1">
    <source>
        <dbReference type="ARBA" id="ARBA00009018"/>
    </source>
</evidence>
<dbReference type="InterPro" id="IPR001977">
    <property type="entry name" value="Depp_CoAkinase"/>
</dbReference>
<keyword evidence="5 7" id="KW-0418">Kinase</keyword>
<name>A0ABX5V9U2_9BACT</name>
<dbReference type="PROSITE" id="PS51219">
    <property type="entry name" value="DPCK"/>
    <property type="match status" value="1"/>
</dbReference>
<evidence type="ECO:0000256" key="4">
    <source>
        <dbReference type="ARBA" id="ARBA00022993"/>
    </source>
</evidence>
<dbReference type="RefSeq" id="WP_138322807.1">
    <property type="nucleotide sequence ID" value="NZ_CP040463.1"/>
</dbReference>
<evidence type="ECO:0000256" key="6">
    <source>
        <dbReference type="NCBIfam" id="TIGR00152"/>
    </source>
</evidence>
<evidence type="ECO:0000256" key="3">
    <source>
        <dbReference type="ARBA" id="ARBA00022840"/>
    </source>
</evidence>
<dbReference type="NCBIfam" id="TIGR00152">
    <property type="entry name" value="dephospho-CoA kinase"/>
    <property type="match status" value="1"/>
</dbReference>
<evidence type="ECO:0000256" key="2">
    <source>
        <dbReference type="ARBA" id="ARBA00022741"/>
    </source>
</evidence>
<keyword evidence="2 5" id="KW-0547">Nucleotide-binding</keyword>
<comment type="function">
    <text evidence="5">Catalyzes the phosphorylation of the 3'-hydroxyl group of dephosphocoenzyme A to form coenzyme A.</text>
</comment>
<accession>A0ABX5V9U2</accession>
<keyword evidence="3 5" id="KW-0067">ATP-binding</keyword>
<dbReference type="Gene3D" id="3.40.50.300">
    <property type="entry name" value="P-loop containing nucleotide triphosphate hydrolases"/>
    <property type="match status" value="1"/>
</dbReference>
<evidence type="ECO:0000256" key="5">
    <source>
        <dbReference type="HAMAP-Rule" id="MF_00376"/>
    </source>
</evidence>
<dbReference type="GO" id="GO:0004140">
    <property type="term" value="F:dephospho-CoA kinase activity"/>
    <property type="evidence" value="ECO:0007669"/>
    <property type="project" value="UniProtKB-EC"/>
</dbReference>
<comment type="catalytic activity">
    <reaction evidence="5">
        <text>3'-dephospho-CoA + ATP = ADP + CoA + H(+)</text>
        <dbReference type="Rhea" id="RHEA:18245"/>
        <dbReference type="ChEBI" id="CHEBI:15378"/>
        <dbReference type="ChEBI" id="CHEBI:30616"/>
        <dbReference type="ChEBI" id="CHEBI:57287"/>
        <dbReference type="ChEBI" id="CHEBI:57328"/>
        <dbReference type="ChEBI" id="CHEBI:456216"/>
        <dbReference type="EC" id="2.7.1.24"/>
    </reaction>
</comment>